<keyword evidence="2" id="KW-1185">Reference proteome</keyword>
<dbReference type="EMBL" id="KE145359">
    <property type="protein sequence ID" value="EPE32716.1"/>
    <property type="molecule type" value="Genomic_DNA"/>
</dbReference>
<dbReference type="KEGG" id="glz:GLAREA_07850"/>
<dbReference type="RefSeq" id="XP_008080728.1">
    <property type="nucleotide sequence ID" value="XM_008082537.1"/>
</dbReference>
<evidence type="ECO:0000313" key="2">
    <source>
        <dbReference type="Proteomes" id="UP000016922"/>
    </source>
</evidence>
<reference evidence="1 2" key="1">
    <citation type="journal article" date="2013" name="BMC Genomics">
        <title>Genomics-driven discovery of the pneumocandin biosynthetic gene cluster in the fungus Glarea lozoyensis.</title>
        <authorList>
            <person name="Chen L."/>
            <person name="Yue Q."/>
            <person name="Zhang X."/>
            <person name="Xiang M."/>
            <person name="Wang C."/>
            <person name="Li S."/>
            <person name="Che Y."/>
            <person name="Ortiz-Lopez F.J."/>
            <person name="Bills G.F."/>
            <person name="Liu X."/>
            <person name="An Z."/>
        </authorList>
    </citation>
    <scope>NUCLEOTIDE SEQUENCE [LARGE SCALE GENOMIC DNA]</scope>
    <source>
        <strain evidence="2">ATCC 20868 / MF5171</strain>
    </source>
</reference>
<dbReference type="Proteomes" id="UP000016922">
    <property type="component" value="Unassembled WGS sequence"/>
</dbReference>
<gene>
    <name evidence="1" type="ORF">GLAREA_07850</name>
</gene>
<sequence>MSSICASAVRWRCMRRSWLMEAVKVDLESSYDAVCCGCLSTPRNREMGAYGSGGMAFKFQRLVRLERLTSISMCVCSLRLWSPMRVEDKVDTDGIGTGRVVPHGCPYRYPKGMLAGSEDILEYAVDSVCECPRHIVGSDECARLRESVRTRHS</sequence>
<dbReference type="HOGENOM" id="CLU_1713450_0_0_1"/>
<protein>
    <submittedName>
        <fullName evidence="1">Uncharacterized protein</fullName>
    </submittedName>
</protein>
<accession>S3DKY4</accession>
<organism evidence="1 2">
    <name type="scientific">Glarea lozoyensis (strain ATCC 20868 / MF5171)</name>
    <dbReference type="NCBI Taxonomy" id="1116229"/>
    <lineage>
        <taxon>Eukaryota</taxon>
        <taxon>Fungi</taxon>
        <taxon>Dikarya</taxon>
        <taxon>Ascomycota</taxon>
        <taxon>Pezizomycotina</taxon>
        <taxon>Leotiomycetes</taxon>
        <taxon>Helotiales</taxon>
        <taxon>Helotiaceae</taxon>
        <taxon>Glarea</taxon>
    </lineage>
</organism>
<evidence type="ECO:0000313" key="1">
    <source>
        <dbReference type="EMBL" id="EPE32716.1"/>
    </source>
</evidence>
<dbReference type="GeneID" id="19466902"/>
<proteinExistence type="predicted"/>
<dbReference type="AlphaFoldDB" id="S3DKY4"/>
<name>S3DKY4_GLAL2</name>